<keyword evidence="3" id="KW-1185">Reference proteome</keyword>
<gene>
    <name evidence="2" type="ORF">DFH94DRAFT_698922</name>
</gene>
<reference evidence="2" key="1">
    <citation type="submission" date="2019-10" db="EMBL/GenBank/DDBJ databases">
        <authorList>
            <consortium name="DOE Joint Genome Institute"/>
            <person name="Kuo A."/>
            <person name="Miyauchi S."/>
            <person name="Kiss E."/>
            <person name="Drula E."/>
            <person name="Kohler A."/>
            <person name="Sanchez-Garcia M."/>
            <person name="Andreopoulos B."/>
            <person name="Barry K.W."/>
            <person name="Bonito G."/>
            <person name="Buee M."/>
            <person name="Carver A."/>
            <person name="Chen C."/>
            <person name="Cichocki N."/>
            <person name="Clum A."/>
            <person name="Culley D."/>
            <person name="Crous P.W."/>
            <person name="Fauchery L."/>
            <person name="Girlanda M."/>
            <person name="Hayes R."/>
            <person name="Keri Z."/>
            <person name="LaButti K."/>
            <person name="Lipzen A."/>
            <person name="Lombard V."/>
            <person name="Magnuson J."/>
            <person name="Maillard F."/>
            <person name="Morin E."/>
            <person name="Murat C."/>
            <person name="Nolan M."/>
            <person name="Ohm R."/>
            <person name="Pangilinan J."/>
            <person name="Pereira M."/>
            <person name="Perotto S."/>
            <person name="Peter M."/>
            <person name="Riley R."/>
            <person name="Sitrit Y."/>
            <person name="Stielow B."/>
            <person name="Szollosi G."/>
            <person name="Zifcakova L."/>
            <person name="Stursova M."/>
            <person name="Spatafora J.W."/>
            <person name="Tedersoo L."/>
            <person name="Vaario L.-M."/>
            <person name="Yamada A."/>
            <person name="Yan M."/>
            <person name="Wang P."/>
            <person name="Xu J."/>
            <person name="Bruns T."/>
            <person name="Baldrian P."/>
            <person name="Vilgalys R."/>
            <person name="Henrissat B."/>
            <person name="Grigoriev I.V."/>
            <person name="Hibbett D."/>
            <person name="Nagy L.G."/>
            <person name="Martin F.M."/>
        </authorList>
    </citation>
    <scope>NUCLEOTIDE SEQUENCE</scope>
    <source>
        <strain evidence="2">Prilba</strain>
    </source>
</reference>
<dbReference type="EMBL" id="WHVB01000049">
    <property type="protein sequence ID" value="KAF8465152.1"/>
    <property type="molecule type" value="Genomic_DNA"/>
</dbReference>
<sequence>MGNSPHIALIHILDDDSLLNIFYIYRPAIFDGDKDYDARIGGGAEWDRERWWYKLAQVCRRWRILILESPSYLSLCLVCTYGTPVADMLAHSPPLPLVIDFFRGYRDVTAEDEEGIILALEQRHRVRHVRLQMPILKMQKLIMAVDEEYPMLEYLVMEPPNDDKSSALMLPETLQAPHLRHLMLVDFVLPIRSRLLTTAVSLVTLALYMESPSVYFQPNALLYWLSFMPQLETLVISFVFHVPNRDVERQPMQTPILTHVTPPNLRCFEFHGVSTYLEAVLCRITTPRLETLCIRFFNQITVSIPSLVQFVNTTENIGFDGVIFQFYREKVYAGMFSRAEPQVFPLHIKIPCWHLDWQVSSVAQIFNSLNQISSTVEHLTFRHEVHSLSSEEHNEVDRSEWRKLLRSFSNVKTLQVDDGLVNELSHSLRLDDGDLPLDLLPELQEITYSGSGDLDTGDAFTSFIDARQNAGRPVTLVRPNSRSLTPLSRSSSPRLLESPHAIPAGSSKAGNDLDS</sequence>
<dbReference type="Proteomes" id="UP000759537">
    <property type="component" value="Unassembled WGS sequence"/>
</dbReference>
<reference evidence="2" key="2">
    <citation type="journal article" date="2020" name="Nat. Commun.">
        <title>Large-scale genome sequencing of mycorrhizal fungi provides insights into the early evolution of symbiotic traits.</title>
        <authorList>
            <person name="Miyauchi S."/>
            <person name="Kiss E."/>
            <person name="Kuo A."/>
            <person name="Drula E."/>
            <person name="Kohler A."/>
            <person name="Sanchez-Garcia M."/>
            <person name="Morin E."/>
            <person name="Andreopoulos B."/>
            <person name="Barry K.W."/>
            <person name="Bonito G."/>
            <person name="Buee M."/>
            <person name="Carver A."/>
            <person name="Chen C."/>
            <person name="Cichocki N."/>
            <person name="Clum A."/>
            <person name="Culley D."/>
            <person name="Crous P.W."/>
            <person name="Fauchery L."/>
            <person name="Girlanda M."/>
            <person name="Hayes R.D."/>
            <person name="Keri Z."/>
            <person name="LaButti K."/>
            <person name="Lipzen A."/>
            <person name="Lombard V."/>
            <person name="Magnuson J."/>
            <person name="Maillard F."/>
            <person name="Murat C."/>
            <person name="Nolan M."/>
            <person name="Ohm R.A."/>
            <person name="Pangilinan J."/>
            <person name="Pereira M.F."/>
            <person name="Perotto S."/>
            <person name="Peter M."/>
            <person name="Pfister S."/>
            <person name="Riley R."/>
            <person name="Sitrit Y."/>
            <person name="Stielow J.B."/>
            <person name="Szollosi G."/>
            <person name="Zifcakova L."/>
            <person name="Stursova M."/>
            <person name="Spatafora J.W."/>
            <person name="Tedersoo L."/>
            <person name="Vaario L.M."/>
            <person name="Yamada A."/>
            <person name="Yan M."/>
            <person name="Wang P."/>
            <person name="Xu J."/>
            <person name="Bruns T."/>
            <person name="Baldrian P."/>
            <person name="Vilgalys R."/>
            <person name="Dunand C."/>
            <person name="Henrissat B."/>
            <person name="Grigoriev I.V."/>
            <person name="Hibbett D."/>
            <person name="Nagy L.G."/>
            <person name="Martin F.M."/>
        </authorList>
    </citation>
    <scope>NUCLEOTIDE SEQUENCE</scope>
    <source>
        <strain evidence="2">Prilba</strain>
    </source>
</reference>
<feature type="region of interest" description="Disordered" evidence="1">
    <location>
        <begin position="474"/>
        <end position="515"/>
    </location>
</feature>
<evidence type="ECO:0000313" key="2">
    <source>
        <dbReference type="EMBL" id="KAF8465152.1"/>
    </source>
</evidence>
<feature type="compositionally biased region" description="Low complexity" evidence="1">
    <location>
        <begin position="478"/>
        <end position="499"/>
    </location>
</feature>
<comment type="caution">
    <text evidence="2">The sequence shown here is derived from an EMBL/GenBank/DDBJ whole genome shotgun (WGS) entry which is preliminary data.</text>
</comment>
<name>A0A9P5JW80_9AGAM</name>
<evidence type="ECO:0008006" key="4">
    <source>
        <dbReference type="Google" id="ProtNLM"/>
    </source>
</evidence>
<organism evidence="2 3">
    <name type="scientific">Russula ochroleuca</name>
    <dbReference type="NCBI Taxonomy" id="152965"/>
    <lineage>
        <taxon>Eukaryota</taxon>
        <taxon>Fungi</taxon>
        <taxon>Dikarya</taxon>
        <taxon>Basidiomycota</taxon>
        <taxon>Agaricomycotina</taxon>
        <taxon>Agaricomycetes</taxon>
        <taxon>Russulales</taxon>
        <taxon>Russulaceae</taxon>
        <taxon>Russula</taxon>
    </lineage>
</organism>
<proteinExistence type="predicted"/>
<evidence type="ECO:0000256" key="1">
    <source>
        <dbReference type="SAM" id="MobiDB-lite"/>
    </source>
</evidence>
<dbReference type="AlphaFoldDB" id="A0A9P5JW80"/>
<accession>A0A9P5JW80</accession>
<protein>
    <recommendedName>
        <fullName evidence="4">F-box domain-containing protein</fullName>
    </recommendedName>
</protein>
<evidence type="ECO:0000313" key="3">
    <source>
        <dbReference type="Proteomes" id="UP000759537"/>
    </source>
</evidence>